<accession>A0A2H3CCR8</accession>
<evidence type="ECO:0000313" key="4">
    <source>
        <dbReference type="Proteomes" id="UP000218334"/>
    </source>
</evidence>
<feature type="compositionally biased region" description="Low complexity" evidence="1">
    <location>
        <begin position="89"/>
        <end position="111"/>
    </location>
</feature>
<gene>
    <name evidence="3" type="ORF">ARMSODRAFT_1013534</name>
</gene>
<feature type="region of interest" description="Disordered" evidence="1">
    <location>
        <begin position="68"/>
        <end position="134"/>
    </location>
</feature>
<evidence type="ECO:0000313" key="3">
    <source>
        <dbReference type="EMBL" id="PBK76148.1"/>
    </source>
</evidence>
<keyword evidence="4" id="KW-1185">Reference proteome</keyword>
<proteinExistence type="predicted"/>
<dbReference type="EMBL" id="KZ293417">
    <property type="protein sequence ID" value="PBK76148.1"/>
    <property type="molecule type" value="Genomic_DNA"/>
</dbReference>
<dbReference type="Proteomes" id="UP000218334">
    <property type="component" value="Unassembled WGS sequence"/>
</dbReference>
<feature type="region of interest" description="Disordered" evidence="1">
    <location>
        <begin position="274"/>
        <end position="316"/>
    </location>
</feature>
<name>A0A2H3CCR8_9AGAR</name>
<dbReference type="AlphaFoldDB" id="A0A2H3CCR8"/>
<reference evidence="4" key="1">
    <citation type="journal article" date="2017" name="Nat. Ecol. Evol.">
        <title>Genome expansion and lineage-specific genetic innovations in the forest pathogenic fungi Armillaria.</title>
        <authorList>
            <person name="Sipos G."/>
            <person name="Prasanna A.N."/>
            <person name="Walter M.C."/>
            <person name="O'Connor E."/>
            <person name="Balint B."/>
            <person name="Krizsan K."/>
            <person name="Kiss B."/>
            <person name="Hess J."/>
            <person name="Varga T."/>
            <person name="Slot J."/>
            <person name="Riley R."/>
            <person name="Boka B."/>
            <person name="Rigling D."/>
            <person name="Barry K."/>
            <person name="Lee J."/>
            <person name="Mihaltcheva S."/>
            <person name="LaButti K."/>
            <person name="Lipzen A."/>
            <person name="Waldron R."/>
            <person name="Moloney N.M."/>
            <person name="Sperisen C."/>
            <person name="Kredics L."/>
            <person name="Vagvoelgyi C."/>
            <person name="Patrignani A."/>
            <person name="Fitzpatrick D."/>
            <person name="Nagy I."/>
            <person name="Doyle S."/>
            <person name="Anderson J.B."/>
            <person name="Grigoriev I.V."/>
            <person name="Gueldener U."/>
            <person name="Muensterkoetter M."/>
            <person name="Nagy L.G."/>
        </authorList>
    </citation>
    <scope>NUCLEOTIDE SEQUENCE [LARGE SCALE GENOMIC DNA]</scope>
    <source>
        <strain evidence="4">28-4</strain>
    </source>
</reference>
<keyword evidence="2" id="KW-0732">Signal</keyword>
<protein>
    <submittedName>
        <fullName evidence="3">Uncharacterized protein</fullName>
    </submittedName>
</protein>
<feature type="compositionally biased region" description="Polar residues" evidence="1">
    <location>
        <begin position="112"/>
        <end position="121"/>
    </location>
</feature>
<evidence type="ECO:0000256" key="2">
    <source>
        <dbReference type="SAM" id="SignalP"/>
    </source>
</evidence>
<feature type="compositionally biased region" description="Acidic residues" evidence="1">
    <location>
        <begin position="124"/>
        <end position="133"/>
    </location>
</feature>
<organism evidence="3 4">
    <name type="scientific">Armillaria solidipes</name>
    <dbReference type="NCBI Taxonomy" id="1076256"/>
    <lineage>
        <taxon>Eukaryota</taxon>
        <taxon>Fungi</taxon>
        <taxon>Dikarya</taxon>
        <taxon>Basidiomycota</taxon>
        <taxon>Agaricomycotina</taxon>
        <taxon>Agaricomycetes</taxon>
        <taxon>Agaricomycetidae</taxon>
        <taxon>Agaricales</taxon>
        <taxon>Marasmiineae</taxon>
        <taxon>Physalacriaceae</taxon>
        <taxon>Armillaria</taxon>
    </lineage>
</organism>
<feature type="signal peptide" evidence="2">
    <location>
        <begin position="1"/>
        <end position="18"/>
    </location>
</feature>
<sequence length="363" mass="39907">MLSLPLVLLSLHALAVYSAPPLDSDDVAVLRRGGMIHGLTLRREEYHQLQKRATTICGVSARDAANGDCTKRYPSSLRKRGRSSKTKPGYYTEYSGSSSGNGESSSPSQYSDHTSSTQQRQDVQDDQEMEEYENQQALGNHCDHLVELQTVAAVLSPYCGSISARRVRNIIDYLNNPDRNLYLIRGDVNLAKGAATKRALLRARDGRSATYASRFDQSTWIALVQYLEAKESVARTTANAIQTDSGLTQNVGATIHGIYTDTITVARAMANSYVSSQQTSQQGSQGGSQGGSGGNSPHHSEGSGTSSSLSDPAAESTRMYHNRPVTVYDLDGVDHYAHWNGRDWTYVEFTRDNLRRYPPTYQH</sequence>
<feature type="chain" id="PRO_5013924314" evidence="2">
    <location>
        <begin position="19"/>
        <end position="363"/>
    </location>
</feature>
<evidence type="ECO:0000256" key="1">
    <source>
        <dbReference type="SAM" id="MobiDB-lite"/>
    </source>
</evidence>
<feature type="compositionally biased region" description="Gly residues" evidence="1">
    <location>
        <begin position="284"/>
        <end position="294"/>
    </location>
</feature>